<name>A0A803Q318_CANSA</name>
<reference evidence="1" key="2">
    <citation type="submission" date="2021-03" db="UniProtKB">
        <authorList>
            <consortium name="EnsemblPlants"/>
        </authorList>
    </citation>
    <scope>IDENTIFICATION</scope>
</reference>
<evidence type="ECO:0000313" key="2">
    <source>
        <dbReference type="Proteomes" id="UP000596661"/>
    </source>
</evidence>
<dbReference type="PANTHER" id="PTHR33116">
    <property type="entry name" value="REVERSE TRANSCRIPTASE ZINC-BINDING DOMAIN-CONTAINING PROTEIN-RELATED-RELATED"/>
    <property type="match status" value="1"/>
</dbReference>
<keyword evidence="2" id="KW-1185">Reference proteome</keyword>
<dbReference type="PANTHER" id="PTHR33116:SF86">
    <property type="entry name" value="REVERSE TRANSCRIPTASE DOMAIN-CONTAINING PROTEIN"/>
    <property type="match status" value="1"/>
</dbReference>
<proteinExistence type="predicted"/>
<evidence type="ECO:0000313" key="1">
    <source>
        <dbReference type="EnsemblPlants" id="cds.evm.model.07.1539"/>
    </source>
</evidence>
<reference evidence="1" key="1">
    <citation type="submission" date="2018-11" db="EMBL/GenBank/DDBJ databases">
        <authorList>
            <person name="Grassa J C."/>
        </authorList>
    </citation>
    <scope>NUCLEOTIDE SEQUENCE [LARGE SCALE GENOMIC DNA]</scope>
</reference>
<dbReference type="AlphaFoldDB" id="A0A803Q318"/>
<dbReference type="Gramene" id="evm.model.07.1539">
    <property type="protein sequence ID" value="cds.evm.model.07.1539"/>
    <property type="gene ID" value="evm.TU.07.1539"/>
</dbReference>
<dbReference type="EMBL" id="UZAU01000669">
    <property type="status" value="NOT_ANNOTATED_CDS"/>
    <property type="molecule type" value="Genomic_DNA"/>
</dbReference>
<sequence length="262" mass="29328">MRPADAGSFYLGLPSTIGKNKSTLLGYLKDRVQKRLQGWGGNFLSRAGKEVLIKSIYQSLPSYAMSMFLLPLEITLDIEKMMTSFWQQSSSKSNKGIQWMSWDRLSHHKSGGGFIWRRIWDSQQLVKAGVRWCVGDGSPIGVWFEPWLPNNNNPFVSCDHPSLSHARPSHLSEGAFGVEQIRHRHLGFTKNVGYLDQQRNAQNSDDESSWSSLQAGNGAKHWTSPFGDRIKVNVDVAIFEGGRGFGISLVARDDKGLLSTRS</sequence>
<protein>
    <submittedName>
        <fullName evidence="1">Uncharacterized protein</fullName>
    </submittedName>
</protein>
<dbReference type="Proteomes" id="UP000596661">
    <property type="component" value="Chromosome 7"/>
</dbReference>
<accession>A0A803Q318</accession>
<organism evidence="1 2">
    <name type="scientific">Cannabis sativa</name>
    <name type="common">Hemp</name>
    <name type="synonym">Marijuana</name>
    <dbReference type="NCBI Taxonomy" id="3483"/>
    <lineage>
        <taxon>Eukaryota</taxon>
        <taxon>Viridiplantae</taxon>
        <taxon>Streptophyta</taxon>
        <taxon>Embryophyta</taxon>
        <taxon>Tracheophyta</taxon>
        <taxon>Spermatophyta</taxon>
        <taxon>Magnoliopsida</taxon>
        <taxon>eudicotyledons</taxon>
        <taxon>Gunneridae</taxon>
        <taxon>Pentapetalae</taxon>
        <taxon>rosids</taxon>
        <taxon>fabids</taxon>
        <taxon>Rosales</taxon>
        <taxon>Cannabaceae</taxon>
        <taxon>Cannabis</taxon>
    </lineage>
</organism>
<dbReference type="EnsemblPlants" id="evm.model.07.1539">
    <property type="protein sequence ID" value="cds.evm.model.07.1539"/>
    <property type="gene ID" value="evm.TU.07.1539"/>
</dbReference>